<sequence>MGEQDRDRPWGDDAFEHPRKRGWFATAVSIVTRSVTAVGAARNGGQTPRQLPLDPPPGRYDHRP</sequence>
<dbReference type="Proteomes" id="UP000078335">
    <property type="component" value="Unassembled WGS sequence"/>
</dbReference>
<evidence type="ECO:0000313" key="3">
    <source>
        <dbReference type="EMBL" id="KTR53599.1"/>
    </source>
</evidence>
<gene>
    <name evidence="2" type="ORF">NS263_09155</name>
    <name evidence="3" type="ORF">NS359_03200</name>
</gene>
<evidence type="ECO:0000256" key="1">
    <source>
        <dbReference type="SAM" id="MobiDB-lite"/>
    </source>
</evidence>
<accession>A0A147DTX1</accession>
<dbReference type="AlphaFoldDB" id="A0A147DTX1"/>
<proteinExistence type="predicted"/>
<evidence type="ECO:0000313" key="2">
    <source>
        <dbReference type="EMBL" id="KTR39923.1"/>
    </source>
</evidence>
<evidence type="ECO:0000313" key="5">
    <source>
        <dbReference type="Proteomes" id="UP000078335"/>
    </source>
</evidence>
<organism evidence="3 4">
    <name type="scientific">Curtobacterium oceanosedimentum</name>
    <dbReference type="NCBI Taxonomy" id="465820"/>
    <lineage>
        <taxon>Bacteria</taxon>
        <taxon>Bacillati</taxon>
        <taxon>Actinomycetota</taxon>
        <taxon>Actinomycetes</taxon>
        <taxon>Micrococcales</taxon>
        <taxon>Microbacteriaceae</taxon>
        <taxon>Curtobacterium</taxon>
    </lineage>
</organism>
<dbReference type="EMBL" id="LDRC01000012">
    <property type="protein sequence ID" value="KTR53599.1"/>
    <property type="molecule type" value="Genomic_DNA"/>
</dbReference>
<dbReference type="Proteomes" id="UP000072763">
    <property type="component" value="Unassembled WGS sequence"/>
</dbReference>
<protein>
    <submittedName>
        <fullName evidence="3">Uncharacterized protein</fullName>
    </submittedName>
</protein>
<comment type="caution">
    <text evidence="3">The sequence shown here is derived from an EMBL/GenBank/DDBJ whole genome shotgun (WGS) entry which is preliminary data.</text>
</comment>
<reference evidence="4 5" key="1">
    <citation type="journal article" date="2016" name="Front. Microbiol.">
        <title>Genomic Resource of Rice Seed Associated Bacteria.</title>
        <authorList>
            <person name="Midha S."/>
            <person name="Bansal K."/>
            <person name="Sharma S."/>
            <person name="Kumar N."/>
            <person name="Patil P.P."/>
            <person name="Chaudhry V."/>
            <person name="Patil P.B."/>
        </authorList>
    </citation>
    <scope>NUCLEOTIDE SEQUENCE [LARGE SCALE GENOMIC DNA]</scope>
    <source>
        <strain evidence="2 5">NS263</strain>
        <strain evidence="3 4">NS359</strain>
    </source>
</reference>
<dbReference type="EMBL" id="LDRB01000040">
    <property type="protein sequence ID" value="KTR39923.1"/>
    <property type="molecule type" value="Genomic_DNA"/>
</dbReference>
<dbReference type="RefSeq" id="WP_058728964.1">
    <property type="nucleotide sequence ID" value="NZ_LDRB01000040.1"/>
</dbReference>
<dbReference type="PATRIC" id="fig|465820.3.peg.1873"/>
<dbReference type="OrthoDB" id="5023864at2"/>
<name>A0A147DTX1_9MICO</name>
<feature type="region of interest" description="Disordered" evidence="1">
    <location>
        <begin position="38"/>
        <end position="64"/>
    </location>
</feature>
<keyword evidence="5" id="KW-1185">Reference proteome</keyword>
<evidence type="ECO:0000313" key="4">
    <source>
        <dbReference type="Proteomes" id="UP000072763"/>
    </source>
</evidence>